<evidence type="ECO:0000313" key="2">
    <source>
        <dbReference type="Proteomes" id="UP000316621"/>
    </source>
</evidence>
<dbReference type="Proteomes" id="UP000316621">
    <property type="component" value="Chromosome 8"/>
</dbReference>
<dbReference type="AlphaFoldDB" id="A0A4Y7KKI5"/>
<keyword evidence="2" id="KW-1185">Reference proteome</keyword>
<organism evidence="1 2">
    <name type="scientific">Papaver somniferum</name>
    <name type="common">Opium poppy</name>
    <dbReference type="NCBI Taxonomy" id="3469"/>
    <lineage>
        <taxon>Eukaryota</taxon>
        <taxon>Viridiplantae</taxon>
        <taxon>Streptophyta</taxon>
        <taxon>Embryophyta</taxon>
        <taxon>Tracheophyta</taxon>
        <taxon>Spermatophyta</taxon>
        <taxon>Magnoliopsida</taxon>
        <taxon>Ranunculales</taxon>
        <taxon>Papaveraceae</taxon>
        <taxon>Papaveroideae</taxon>
        <taxon>Papaver</taxon>
    </lineage>
</organism>
<proteinExistence type="predicted"/>
<protein>
    <submittedName>
        <fullName evidence="1">Uncharacterized protein</fullName>
    </submittedName>
</protein>
<dbReference type="Gramene" id="RZC73854">
    <property type="protein sequence ID" value="RZC73854"/>
    <property type="gene ID" value="C5167_049330"/>
</dbReference>
<name>A0A4Y7KKI5_PAPSO</name>
<sequence length="78" mass="8623">MGTLGSGLLCAVVGEGILVIKPIADALACMLIDKRDLDDDQKRYRKERQRGKEKEACNELLGTITSHVTIRRMKIIPG</sequence>
<dbReference type="EMBL" id="CM010722">
    <property type="protein sequence ID" value="RZC73854.1"/>
    <property type="molecule type" value="Genomic_DNA"/>
</dbReference>
<reference evidence="1 2" key="1">
    <citation type="journal article" date="2018" name="Science">
        <title>The opium poppy genome and morphinan production.</title>
        <authorList>
            <person name="Guo L."/>
            <person name="Winzer T."/>
            <person name="Yang X."/>
            <person name="Li Y."/>
            <person name="Ning Z."/>
            <person name="He Z."/>
            <person name="Teodor R."/>
            <person name="Lu Y."/>
            <person name="Bowser T.A."/>
            <person name="Graham I.A."/>
            <person name="Ye K."/>
        </authorList>
    </citation>
    <scope>NUCLEOTIDE SEQUENCE [LARGE SCALE GENOMIC DNA]</scope>
    <source>
        <strain evidence="2">cv. HN1</strain>
        <tissue evidence="1">Leaves</tissue>
    </source>
</reference>
<accession>A0A4Y7KKI5</accession>
<gene>
    <name evidence="1" type="ORF">C5167_049330</name>
</gene>
<evidence type="ECO:0000313" key="1">
    <source>
        <dbReference type="EMBL" id="RZC73854.1"/>
    </source>
</evidence>